<evidence type="ECO:0000313" key="1">
    <source>
        <dbReference type="EMBL" id="KAH0448376.1"/>
    </source>
</evidence>
<reference evidence="1 2" key="1">
    <citation type="journal article" date="2021" name="Hortic Res">
        <title>Chromosome-scale assembly of the Dendrobium chrysotoxum genome enhances the understanding of orchid evolution.</title>
        <authorList>
            <person name="Zhang Y."/>
            <person name="Zhang G.Q."/>
            <person name="Zhang D."/>
            <person name="Liu X.D."/>
            <person name="Xu X.Y."/>
            <person name="Sun W.H."/>
            <person name="Yu X."/>
            <person name="Zhu X."/>
            <person name="Wang Z.W."/>
            <person name="Zhao X."/>
            <person name="Zhong W.Y."/>
            <person name="Chen H."/>
            <person name="Yin W.L."/>
            <person name="Huang T."/>
            <person name="Niu S.C."/>
            <person name="Liu Z.J."/>
        </authorList>
    </citation>
    <scope>NUCLEOTIDE SEQUENCE [LARGE SCALE GENOMIC DNA]</scope>
    <source>
        <strain evidence="1">Lindl</strain>
    </source>
</reference>
<gene>
    <name evidence="1" type="ORF">IEQ34_022176</name>
</gene>
<proteinExistence type="predicted"/>
<dbReference type="PANTHER" id="PTHR46371">
    <property type="entry name" value="OS04G0464100 PROTEIN"/>
    <property type="match status" value="1"/>
</dbReference>
<dbReference type="Gene3D" id="3.30.70.100">
    <property type="match status" value="1"/>
</dbReference>
<dbReference type="Proteomes" id="UP000775213">
    <property type="component" value="Unassembled WGS sequence"/>
</dbReference>
<dbReference type="AlphaFoldDB" id="A0AAV7FWI8"/>
<organism evidence="1 2">
    <name type="scientific">Dendrobium chrysotoxum</name>
    <name type="common">Orchid</name>
    <dbReference type="NCBI Taxonomy" id="161865"/>
    <lineage>
        <taxon>Eukaryota</taxon>
        <taxon>Viridiplantae</taxon>
        <taxon>Streptophyta</taxon>
        <taxon>Embryophyta</taxon>
        <taxon>Tracheophyta</taxon>
        <taxon>Spermatophyta</taxon>
        <taxon>Magnoliopsida</taxon>
        <taxon>Liliopsida</taxon>
        <taxon>Asparagales</taxon>
        <taxon>Orchidaceae</taxon>
        <taxon>Epidendroideae</taxon>
        <taxon>Malaxideae</taxon>
        <taxon>Dendrobiinae</taxon>
        <taxon>Dendrobium</taxon>
    </lineage>
</organism>
<keyword evidence="2" id="KW-1185">Reference proteome</keyword>
<protein>
    <submittedName>
        <fullName evidence="1">Uncharacterized protein</fullName>
    </submittedName>
</protein>
<comment type="caution">
    <text evidence="1">The sequence shown here is derived from an EMBL/GenBank/DDBJ whole genome shotgun (WGS) entry which is preliminary data.</text>
</comment>
<dbReference type="EMBL" id="JAGFBR010000019">
    <property type="protein sequence ID" value="KAH0448376.1"/>
    <property type="molecule type" value="Genomic_DNA"/>
</dbReference>
<evidence type="ECO:0000313" key="2">
    <source>
        <dbReference type="Proteomes" id="UP000775213"/>
    </source>
</evidence>
<name>A0AAV7FWI8_DENCH</name>
<dbReference type="InterPro" id="IPR044296">
    <property type="entry name" value="HIPP46"/>
</dbReference>
<sequence length="135" mass="15587">MGKIVRVQAIVNSKLKLVYKISTEIQRRSVKVMKRVRYEPGVITVSICHKENTMTVTGEHIDAVHLTIMVRKKFGYAELLWVDNKHKEKTENYKKPESSLPYHYDHTVGAFVAQPRYNNSDVRDPVPKFSNSSVI</sequence>
<accession>A0AAV7FWI8</accession>